<dbReference type="PANTHER" id="PTHR19302">
    <property type="entry name" value="GAMMA TUBULIN COMPLEX PROTEIN"/>
    <property type="match status" value="1"/>
</dbReference>
<evidence type="ECO:0000313" key="10">
    <source>
        <dbReference type="Proteomes" id="UP001329430"/>
    </source>
</evidence>
<evidence type="ECO:0000256" key="1">
    <source>
        <dbReference type="ARBA" id="ARBA00004245"/>
    </source>
</evidence>
<dbReference type="Pfam" id="PF04130">
    <property type="entry name" value="GCP_C_terminal"/>
    <property type="match status" value="1"/>
</dbReference>
<dbReference type="InterPro" id="IPR041470">
    <property type="entry name" value="GCP_N"/>
</dbReference>
<dbReference type="InterPro" id="IPR007259">
    <property type="entry name" value="GCP"/>
</dbReference>
<feature type="region of interest" description="Disordered" evidence="6">
    <location>
        <begin position="705"/>
        <end position="736"/>
    </location>
</feature>
<dbReference type="InterPro" id="IPR042241">
    <property type="entry name" value="GCP_C_sf"/>
</dbReference>
<dbReference type="GO" id="GO:0031122">
    <property type="term" value="P:cytoplasmic microtubule organization"/>
    <property type="evidence" value="ECO:0007669"/>
    <property type="project" value="TreeGrafter"/>
</dbReference>
<feature type="compositionally biased region" description="Low complexity" evidence="6">
    <location>
        <begin position="973"/>
        <end position="987"/>
    </location>
</feature>
<evidence type="ECO:0008006" key="11">
    <source>
        <dbReference type="Google" id="ProtNLM"/>
    </source>
</evidence>
<evidence type="ECO:0000256" key="2">
    <source>
        <dbReference type="ARBA" id="ARBA00010337"/>
    </source>
</evidence>
<keyword evidence="4" id="KW-0493">Microtubule</keyword>
<keyword evidence="3" id="KW-0963">Cytoplasm</keyword>
<feature type="region of interest" description="Disordered" evidence="6">
    <location>
        <begin position="971"/>
        <end position="991"/>
    </location>
</feature>
<proteinExistence type="inferred from homology"/>
<gene>
    <name evidence="9" type="ORF">RI129_009611</name>
</gene>
<comment type="subcellular location">
    <subcellularLocation>
        <location evidence="1">Cytoplasm</location>
        <location evidence="1">Cytoskeleton</location>
    </subcellularLocation>
</comment>
<feature type="domain" description="Gamma tubulin complex component protein N-terminal" evidence="8">
    <location>
        <begin position="282"/>
        <end position="595"/>
    </location>
</feature>
<dbReference type="GO" id="GO:0000922">
    <property type="term" value="C:spindle pole"/>
    <property type="evidence" value="ECO:0007669"/>
    <property type="project" value="InterPro"/>
</dbReference>
<evidence type="ECO:0000313" key="9">
    <source>
        <dbReference type="EMBL" id="KAK5641064.1"/>
    </source>
</evidence>
<dbReference type="InterPro" id="IPR040457">
    <property type="entry name" value="GCP_C"/>
</dbReference>
<comment type="similarity">
    <text evidence="2">Belongs to the TUBGCP family.</text>
</comment>
<feature type="compositionally biased region" description="Polar residues" evidence="6">
    <location>
        <begin position="724"/>
        <end position="736"/>
    </location>
</feature>
<dbReference type="GO" id="GO:0051321">
    <property type="term" value="P:meiotic cell cycle"/>
    <property type="evidence" value="ECO:0007669"/>
    <property type="project" value="TreeGrafter"/>
</dbReference>
<organism evidence="9 10">
    <name type="scientific">Pyrocoelia pectoralis</name>
    <dbReference type="NCBI Taxonomy" id="417401"/>
    <lineage>
        <taxon>Eukaryota</taxon>
        <taxon>Metazoa</taxon>
        <taxon>Ecdysozoa</taxon>
        <taxon>Arthropoda</taxon>
        <taxon>Hexapoda</taxon>
        <taxon>Insecta</taxon>
        <taxon>Pterygota</taxon>
        <taxon>Neoptera</taxon>
        <taxon>Endopterygota</taxon>
        <taxon>Coleoptera</taxon>
        <taxon>Polyphaga</taxon>
        <taxon>Elateriformia</taxon>
        <taxon>Elateroidea</taxon>
        <taxon>Lampyridae</taxon>
        <taxon>Lampyrinae</taxon>
        <taxon>Pyrocoelia</taxon>
    </lineage>
</organism>
<dbReference type="PANTHER" id="PTHR19302:SF70">
    <property type="entry name" value="GAMMA-TUBULIN COMPLEX COMPONENT 6"/>
    <property type="match status" value="1"/>
</dbReference>
<evidence type="ECO:0000256" key="6">
    <source>
        <dbReference type="SAM" id="MobiDB-lite"/>
    </source>
</evidence>
<evidence type="ECO:0000256" key="4">
    <source>
        <dbReference type="ARBA" id="ARBA00022701"/>
    </source>
</evidence>
<evidence type="ECO:0000259" key="7">
    <source>
        <dbReference type="Pfam" id="PF04130"/>
    </source>
</evidence>
<dbReference type="GO" id="GO:0000278">
    <property type="term" value="P:mitotic cell cycle"/>
    <property type="evidence" value="ECO:0007669"/>
    <property type="project" value="TreeGrafter"/>
</dbReference>
<accession>A0AAN7V7H9</accession>
<name>A0AAN7V7H9_9COLE</name>
<evidence type="ECO:0000259" key="8">
    <source>
        <dbReference type="Pfam" id="PF17681"/>
    </source>
</evidence>
<keyword evidence="10" id="KW-1185">Reference proteome</keyword>
<dbReference type="GO" id="GO:0000930">
    <property type="term" value="C:gamma-tubulin complex"/>
    <property type="evidence" value="ECO:0007669"/>
    <property type="project" value="TreeGrafter"/>
</dbReference>
<dbReference type="GO" id="GO:0051225">
    <property type="term" value="P:spindle assembly"/>
    <property type="evidence" value="ECO:0007669"/>
    <property type="project" value="TreeGrafter"/>
</dbReference>
<comment type="caution">
    <text evidence="9">The sequence shown here is derived from an EMBL/GenBank/DDBJ whole genome shotgun (WGS) entry which is preliminary data.</text>
</comment>
<protein>
    <recommendedName>
        <fullName evidence="11">Gamma-tubulin complex component 6</fullName>
    </recommendedName>
</protein>
<dbReference type="GO" id="GO:0007020">
    <property type="term" value="P:microtubule nucleation"/>
    <property type="evidence" value="ECO:0007669"/>
    <property type="project" value="InterPro"/>
</dbReference>
<keyword evidence="5" id="KW-0206">Cytoskeleton</keyword>
<dbReference type="EMBL" id="JAVRBK010000007">
    <property type="protein sequence ID" value="KAK5641064.1"/>
    <property type="molecule type" value="Genomic_DNA"/>
</dbReference>
<dbReference type="Proteomes" id="UP001329430">
    <property type="component" value="Chromosome 7"/>
</dbReference>
<dbReference type="Gene3D" id="1.20.120.1900">
    <property type="entry name" value="Gamma-tubulin complex, C-terminal domain"/>
    <property type="match status" value="1"/>
</dbReference>
<evidence type="ECO:0000256" key="5">
    <source>
        <dbReference type="ARBA" id="ARBA00023212"/>
    </source>
</evidence>
<reference evidence="9 10" key="1">
    <citation type="journal article" date="2024" name="Insects">
        <title>An Improved Chromosome-Level Genome Assembly of the Firefly Pyrocoelia pectoralis.</title>
        <authorList>
            <person name="Fu X."/>
            <person name="Meyer-Rochow V.B."/>
            <person name="Ballantyne L."/>
            <person name="Zhu X."/>
        </authorList>
    </citation>
    <scope>NUCLEOTIDE SEQUENCE [LARGE SCALE GENOMIC DNA]</scope>
    <source>
        <strain evidence="9">XCY_ONT2</strain>
    </source>
</reference>
<dbReference type="Pfam" id="PF17681">
    <property type="entry name" value="GCP_N_terminal"/>
    <property type="match status" value="1"/>
</dbReference>
<feature type="compositionally biased region" description="Polar residues" evidence="6">
    <location>
        <begin position="766"/>
        <end position="777"/>
    </location>
</feature>
<dbReference type="GO" id="GO:0005874">
    <property type="term" value="C:microtubule"/>
    <property type="evidence" value="ECO:0007669"/>
    <property type="project" value="UniProtKB-KW"/>
</dbReference>
<dbReference type="GO" id="GO:0043015">
    <property type="term" value="F:gamma-tubulin binding"/>
    <property type="evidence" value="ECO:0007669"/>
    <property type="project" value="InterPro"/>
</dbReference>
<dbReference type="GO" id="GO:0051011">
    <property type="term" value="F:microtubule minus-end binding"/>
    <property type="evidence" value="ECO:0007669"/>
    <property type="project" value="TreeGrafter"/>
</dbReference>
<sequence length="1403" mass="163479">MNCNLDSIYDLITKLCEKYSSLNSNLCPSNENVKKLRKKCYEILLSKNTSSVESLNLEDNKDPICHLLTWEYILKTDYKLTDHARKIKNCRERLDNLKVFNDQINVNLMMCLLHLRSIPKGEDSIMEKTPNYELEGKFRKPHLFPFFDNSKFHLSDDELLVGVPGYDNDMFKMGNRRIVYRTSLYKNADDFMSRKNVQETKKNEKEIIDESLSIWEVASDIPLSLQRTWEEFGYLHTKKEVPFLSESIPETTAWVCKLSSQLERWVVSKTDGRQVLTSQTFIRDVKYLLVGIETKTFVYEAGGAVSIKPGTCVEGLSPGALKSYSDDLIFCSRCYKGLDSLCSQNPFTLKETNNGYIFFELCESIKRYLAYYRLAILSIPNSYNLLMLHQHTRQLRKYVTVLASICKVGPYKKLMAIPHGVALLNYLFQQVMSLTDTNLVMVLYSVLYPCCQVYFSRFLQQWLLHGSIHDPFGEFFINVHPKYITTRGRTYWTRSYTLRDDIVPDFIENLTSDILLCGKAMNLLTLCVPNSPLCLYIMEKRPEIISCCLMAEQLSAAERNNYSYYLEATAVCGPRVSLSQVINLSKEQNHTYLNLIAKKRAATLGRIELERQREFEKDIQRRHSEMKILQDEYTEALRERQMKRVEELDANIKIHRQNIWIQDLYSKIIQEESDDLIKYYNKLYEASETKRLYFEKRSQNFRKMLDGDHQSAPTFDKEEETENVLEQKSTSDNSETYLSIHDEVIESPSDYVLATSEDILPDDSDINANSVQPSEPSVESKERNCDTHFLANENFEIAKRNKAKVMAVDMNIITEPFNSKAKLPEPGYSHLTDAQKNKLKVMSSEFGIEISPPLNNFHINTPLSVLELNRNRMMTSADCFSYTDYINEQQKISDSNICDNENFLNKNIDINDNNNIAKRWVNKKQEKLSLDFSKLYSKSDTTLLKANIRSEVKLCNKSPKFELDKVSPMSIDSTPLSSSVTTPSKSTNNFERDTAETVTATEMESDLVDSRGFNFEFVKKDNVLYFENRKSAFNLQTQIESRVLKKNISNKDAKAVSSNCLKLYLQQSIMFPLGVQLKLVTNELLKFFINEQGYLKHLASLRNYFFLLDGEFGRNITENLFIRLYDVNFPIDLVNVHTLTVLVYKALDYSTKLQSNSQFLSFRINDLPQVFDLGDPDVFDCISLTYKTSWPLNILLPSDTIAKYDEVFKFLLKLHRISWVLQNVFQDLKTLLKETESRNFVLMKSPQYRRLHQCRHIMTHFIQTLQSYILGEVLFSSWEIFENHLQSVTNIDQLYMLHTSYIKNIHFMCLLKQKSAPLQKILHKIFIVILKFYDYLRSRSWISVKGVFMHPNFKKLDDIFNNFQELVLYLFKIGEKVVRCGYQPHLLQLLNMLNINHHYSKLQ</sequence>
<feature type="domain" description="Gamma tubulin complex component C-terminal" evidence="7">
    <location>
        <begin position="1095"/>
        <end position="1399"/>
    </location>
</feature>
<evidence type="ECO:0000256" key="3">
    <source>
        <dbReference type="ARBA" id="ARBA00022490"/>
    </source>
</evidence>
<feature type="region of interest" description="Disordered" evidence="6">
    <location>
        <begin position="761"/>
        <end position="783"/>
    </location>
</feature>